<organism evidence="3 4">
    <name type="scientific">Arctia plantaginis</name>
    <name type="common">Wood tiger moth</name>
    <name type="synonym">Phalaena plantaginis</name>
    <dbReference type="NCBI Taxonomy" id="874455"/>
    <lineage>
        <taxon>Eukaryota</taxon>
        <taxon>Metazoa</taxon>
        <taxon>Ecdysozoa</taxon>
        <taxon>Arthropoda</taxon>
        <taxon>Hexapoda</taxon>
        <taxon>Insecta</taxon>
        <taxon>Pterygota</taxon>
        <taxon>Neoptera</taxon>
        <taxon>Endopterygota</taxon>
        <taxon>Lepidoptera</taxon>
        <taxon>Glossata</taxon>
        <taxon>Ditrysia</taxon>
        <taxon>Noctuoidea</taxon>
        <taxon>Erebidae</taxon>
        <taxon>Arctiinae</taxon>
        <taxon>Arctia</taxon>
    </lineage>
</organism>
<dbReference type="PROSITE" id="PS50878">
    <property type="entry name" value="RT_POL"/>
    <property type="match status" value="1"/>
</dbReference>
<evidence type="ECO:0000313" key="4">
    <source>
        <dbReference type="Proteomes" id="UP000494256"/>
    </source>
</evidence>
<dbReference type="EMBL" id="CADEBD010000282">
    <property type="protein sequence ID" value="CAB3228446.1"/>
    <property type="molecule type" value="Genomic_DNA"/>
</dbReference>
<reference evidence="3 4" key="1">
    <citation type="submission" date="2020-04" db="EMBL/GenBank/DDBJ databases">
        <authorList>
            <person name="Wallbank WR R."/>
            <person name="Pardo Diaz C."/>
            <person name="Kozak K."/>
            <person name="Martin S."/>
            <person name="Jiggins C."/>
            <person name="Moest M."/>
            <person name="Warren A I."/>
            <person name="Byers J.R.P. K."/>
            <person name="Montejo-Kovacevich G."/>
            <person name="Yen C E."/>
        </authorList>
    </citation>
    <scope>NUCLEOTIDE SEQUENCE [LARGE SCALE GENOMIC DNA]</scope>
</reference>
<name>A0A8S0Z734_ARCPL</name>
<feature type="domain" description="Reverse transcriptase" evidence="2">
    <location>
        <begin position="173"/>
        <end position="455"/>
    </location>
</feature>
<dbReference type="Proteomes" id="UP000494256">
    <property type="component" value="Unassembled WGS sequence"/>
</dbReference>
<accession>A0A8S0Z734</accession>
<evidence type="ECO:0000256" key="1">
    <source>
        <dbReference type="SAM" id="MobiDB-lite"/>
    </source>
</evidence>
<dbReference type="InterPro" id="IPR043502">
    <property type="entry name" value="DNA/RNA_pol_sf"/>
</dbReference>
<comment type="caution">
    <text evidence="3">The sequence shown here is derived from an EMBL/GenBank/DDBJ whole genome shotgun (WGS) entry which is preliminary data.</text>
</comment>
<protein>
    <recommendedName>
        <fullName evidence="2">Reverse transcriptase domain-containing protein</fullName>
    </recommendedName>
</protein>
<feature type="region of interest" description="Disordered" evidence="1">
    <location>
        <begin position="103"/>
        <end position="125"/>
    </location>
</feature>
<dbReference type="CDD" id="cd01650">
    <property type="entry name" value="RT_nLTR_like"/>
    <property type="match status" value="1"/>
</dbReference>
<sequence length="616" mass="70274">MHAKTKKTPENLVLKTTYIRYRNYCNTLLRKLKIAYETNELLKAKKNPKELWKVIKDITHTRKTRDNPSELLNLCENPQSSVNKISSYFSHIGETLASKITATNHSNQSLTSRSTNSPPANSMGFLPIDESEVESQILQLRSNCAIGWDGIPSTILKKCRETLVPPITYAFNLCLQRGVFPNALKKAIVYPIFKKGDRNCISNYRPISVLSAISKILEKILNKQLRCFLDKNRVIADNQYGFRSGVSTEDAVLDLTEFVARSLDRQTKCLGIFLDLTKAFDTVSVPKLINKLERVGVRGVTLDLFRDYLTHRTQCVKLEKYLSEEQYTLYGVPQGSVLGPTLFQIYINDLCKLTLKRCKIYAYADDTAIIVYGSNWRDIKINAESALNHVMSWLNHNLLTLNLTKTVYIPFALRHTTKPPDTFTLTAHSCADTIGPCSCTPLTKTDTVRYLGVLIDDSLKWDKQINALINRTLRLIGTLRSLRDSANWETLKMVYLALCQSVTGYCITVWGGTHKTLLLGLERAQRAILKVMSKKPLRYPTSQLYTDCKVLSVRQLFVLQSILRQHSGLPHPNPEKRRNVPLSVRHRTAFAKHHFYVLGAHIYKKNTQRIKNTRFK</sequence>
<dbReference type="AlphaFoldDB" id="A0A8S0Z734"/>
<dbReference type="PANTHER" id="PTHR33332">
    <property type="entry name" value="REVERSE TRANSCRIPTASE DOMAIN-CONTAINING PROTEIN"/>
    <property type="match status" value="1"/>
</dbReference>
<dbReference type="OrthoDB" id="4327074at2759"/>
<dbReference type="InterPro" id="IPR000477">
    <property type="entry name" value="RT_dom"/>
</dbReference>
<gene>
    <name evidence="3" type="ORF">APLA_LOCUS3564</name>
</gene>
<dbReference type="Pfam" id="PF00078">
    <property type="entry name" value="RVT_1"/>
    <property type="match status" value="1"/>
</dbReference>
<evidence type="ECO:0000313" key="3">
    <source>
        <dbReference type="EMBL" id="CAB3228446.1"/>
    </source>
</evidence>
<evidence type="ECO:0000259" key="2">
    <source>
        <dbReference type="PROSITE" id="PS50878"/>
    </source>
</evidence>
<proteinExistence type="predicted"/>
<dbReference type="SUPFAM" id="SSF56672">
    <property type="entry name" value="DNA/RNA polymerases"/>
    <property type="match status" value="1"/>
</dbReference>
<feature type="compositionally biased region" description="Polar residues" evidence="1">
    <location>
        <begin position="103"/>
        <end position="120"/>
    </location>
</feature>
<dbReference type="GO" id="GO:0071897">
    <property type="term" value="P:DNA biosynthetic process"/>
    <property type="evidence" value="ECO:0007669"/>
    <property type="project" value="UniProtKB-ARBA"/>
</dbReference>